<dbReference type="Proteomes" id="UP001247542">
    <property type="component" value="Unassembled WGS sequence"/>
</dbReference>
<comment type="caution">
    <text evidence="1">The sequence shown here is derived from an EMBL/GenBank/DDBJ whole genome shotgun (WGS) entry which is preliminary data.</text>
</comment>
<evidence type="ECO:0000313" key="1">
    <source>
        <dbReference type="EMBL" id="MDT3766878.1"/>
    </source>
</evidence>
<organism evidence="1 2">
    <name type="scientific">Gleimia hominis</name>
    <dbReference type="NCBI Taxonomy" id="595468"/>
    <lineage>
        <taxon>Bacteria</taxon>
        <taxon>Bacillati</taxon>
        <taxon>Actinomycetota</taxon>
        <taxon>Actinomycetes</taxon>
        <taxon>Actinomycetales</taxon>
        <taxon>Actinomycetaceae</taxon>
        <taxon>Gleimia</taxon>
    </lineage>
</organism>
<evidence type="ECO:0008006" key="3">
    <source>
        <dbReference type="Google" id="ProtNLM"/>
    </source>
</evidence>
<reference evidence="1 2" key="1">
    <citation type="submission" date="2023-06" db="EMBL/GenBank/DDBJ databases">
        <title>Draft genome sequence of Gleimia hominis type strain CCUG 57540T.</title>
        <authorList>
            <person name="Salva-Serra F."/>
            <person name="Cardew S."/>
            <person name="Jensie Markopoulos S."/>
            <person name="Ohlen M."/>
            <person name="Inganas E."/>
            <person name="Svensson-Stadler L."/>
            <person name="Moore E.R.B."/>
        </authorList>
    </citation>
    <scope>NUCLEOTIDE SEQUENCE [LARGE SCALE GENOMIC DNA]</scope>
    <source>
        <strain evidence="1 2">CCUG 57540</strain>
    </source>
</reference>
<evidence type="ECO:0000313" key="2">
    <source>
        <dbReference type="Proteomes" id="UP001247542"/>
    </source>
</evidence>
<name>A0ABU3I9K5_9ACTO</name>
<dbReference type="RefSeq" id="WP_313272096.1">
    <property type="nucleotide sequence ID" value="NZ_JASXSX010000001.1"/>
</dbReference>
<protein>
    <recommendedName>
        <fullName evidence="3">Beta-galactosidase subunit beta</fullName>
    </recommendedName>
</protein>
<accession>A0ABU3I9K5</accession>
<keyword evidence="2" id="KW-1185">Reference proteome</keyword>
<proteinExistence type="predicted"/>
<sequence>MKIFNSITLFREIMGAHRKWQRAQEAILSPERRPDITFSIGDSLTWRVVDHNNHESCLIGSRRYQRVIYCEKGLIKLEYAKQLSLEPTNEYSDLSDTQEYAGPTTTITLSDGMIAIVGIDEAARIVPGSNFKGITLRVTVEGHTFHNK</sequence>
<gene>
    <name evidence="1" type="ORF">QS713_02210</name>
</gene>
<dbReference type="EMBL" id="JASXSX010000001">
    <property type="protein sequence ID" value="MDT3766878.1"/>
    <property type="molecule type" value="Genomic_DNA"/>
</dbReference>